<accession>A0A6G4X3G1</accession>
<dbReference type="InterPro" id="IPR036271">
    <property type="entry name" value="Tet_transcr_reg_TetR-rel_C_sf"/>
</dbReference>
<dbReference type="PROSITE" id="PS50977">
    <property type="entry name" value="HTH_TETR_2"/>
    <property type="match status" value="1"/>
</dbReference>
<keyword evidence="3" id="KW-0804">Transcription</keyword>
<evidence type="ECO:0000256" key="4">
    <source>
        <dbReference type="PROSITE-ProRule" id="PRU00335"/>
    </source>
</evidence>
<evidence type="ECO:0000256" key="2">
    <source>
        <dbReference type="ARBA" id="ARBA00023125"/>
    </source>
</evidence>
<keyword evidence="2 4" id="KW-0238">DNA-binding</keyword>
<dbReference type="InterPro" id="IPR049445">
    <property type="entry name" value="TetR_SbtR-like_C"/>
</dbReference>
<evidence type="ECO:0000313" key="7">
    <source>
        <dbReference type="EMBL" id="NGO72045.1"/>
    </source>
</evidence>
<evidence type="ECO:0000256" key="5">
    <source>
        <dbReference type="SAM" id="MobiDB-lite"/>
    </source>
</evidence>
<evidence type="ECO:0000256" key="1">
    <source>
        <dbReference type="ARBA" id="ARBA00023015"/>
    </source>
</evidence>
<dbReference type="InterPro" id="IPR050109">
    <property type="entry name" value="HTH-type_TetR-like_transc_reg"/>
</dbReference>
<sequence length="192" mass="20618">MEREVAPVAGHDARPQRSDWQRNHEQLVAVAATLIDRDGAQVSLEKIAREAGVGSATLHRHFPSRRALLEEVFRAVVERFRLRADELAADDPRTGLVTWLEELTLSAADSRGLTAALEAAADGEPPAADSCHGMVREATVMLLDRARAVGAVRPEVSPDDLLALGTAVSLATEGDPAAARRLLRLAIDGVRP</sequence>
<dbReference type="PANTHER" id="PTHR30055:SF234">
    <property type="entry name" value="HTH-TYPE TRANSCRIPTIONAL REGULATOR BETI"/>
    <property type="match status" value="1"/>
</dbReference>
<keyword evidence="1" id="KW-0805">Transcription regulation</keyword>
<keyword evidence="8" id="KW-1185">Reference proteome</keyword>
<dbReference type="Pfam" id="PF00440">
    <property type="entry name" value="TetR_N"/>
    <property type="match status" value="1"/>
</dbReference>
<dbReference type="InterPro" id="IPR001647">
    <property type="entry name" value="HTH_TetR"/>
</dbReference>
<reference evidence="7 8" key="1">
    <citation type="submission" date="2020-02" db="EMBL/GenBank/DDBJ databases">
        <title>Whole-genome analyses of novel actinobacteria.</title>
        <authorList>
            <person name="Sahin N."/>
            <person name="Tatar D."/>
        </authorList>
    </citation>
    <scope>NUCLEOTIDE SEQUENCE [LARGE SCALE GENOMIC DNA]</scope>
    <source>
        <strain evidence="7 8">SB3404</strain>
    </source>
</reference>
<dbReference type="SUPFAM" id="SSF46689">
    <property type="entry name" value="Homeodomain-like"/>
    <property type="match status" value="1"/>
</dbReference>
<evidence type="ECO:0000256" key="3">
    <source>
        <dbReference type="ARBA" id="ARBA00023163"/>
    </source>
</evidence>
<dbReference type="GO" id="GO:0000976">
    <property type="term" value="F:transcription cis-regulatory region binding"/>
    <property type="evidence" value="ECO:0007669"/>
    <property type="project" value="TreeGrafter"/>
</dbReference>
<comment type="caution">
    <text evidence="7">The sequence shown here is derived from an EMBL/GenBank/DDBJ whole genome shotgun (WGS) entry which is preliminary data.</text>
</comment>
<dbReference type="Gene3D" id="1.10.357.10">
    <property type="entry name" value="Tetracycline Repressor, domain 2"/>
    <property type="match status" value="1"/>
</dbReference>
<gene>
    <name evidence="7" type="ORF">G5C65_27595</name>
</gene>
<dbReference type="PRINTS" id="PR00455">
    <property type="entry name" value="HTHTETR"/>
</dbReference>
<dbReference type="Pfam" id="PF21597">
    <property type="entry name" value="TetR_C_43"/>
    <property type="match status" value="1"/>
</dbReference>
<protein>
    <submittedName>
        <fullName evidence="7">TetR/AcrR family transcriptional regulator</fullName>
    </submittedName>
</protein>
<feature type="region of interest" description="Disordered" evidence="5">
    <location>
        <begin position="1"/>
        <end position="21"/>
    </location>
</feature>
<dbReference type="SUPFAM" id="SSF48498">
    <property type="entry name" value="Tetracyclin repressor-like, C-terminal domain"/>
    <property type="match status" value="1"/>
</dbReference>
<name>A0A6G4X3G1_9ACTN</name>
<dbReference type="InterPro" id="IPR009057">
    <property type="entry name" value="Homeodomain-like_sf"/>
</dbReference>
<evidence type="ECO:0000313" key="8">
    <source>
        <dbReference type="Proteomes" id="UP000477722"/>
    </source>
</evidence>
<evidence type="ECO:0000259" key="6">
    <source>
        <dbReference type="PROSITE" id="PS50977"/>
    </source>
</evidence>
<dbReference type="EMBL" id="JAAKZZ010000391">
    <property type="protein sequence ID" value="NGO72045.1"/>
    <property type="molecule type" value="Genomic_DNA"/>
</dbReference>
<organism evidence="7 8">
    <name type="scientific">Streptomyces boncukensis</name>
    <dbReference type="NCBI Taxonomy" id="2711219"/>
    <lineage>
        <taxon>Bacteria</taxon>
        <taxon>Bacillati</taxon>
        <taxon>Actinomycetota</taxon>
        <taxon>Actinomycetes</taxon>
        <taxon>Kitasatosporales</taxon>
        <taxon>Streptomycetaceae</taxon>
        <taxon>Streptomyces</taxon>
    </lineage>
</organism>
<proteinExistence type="predicted"/>
<dbReference type="Proteomes" id="UP000477722">
    <property type="component" value="Unassembled WGS sequence"/>
</dbReference>
<feature type="DNA-binding region" description="H-T-H motif" evidence="4">
    <location>
        <begin position="43"/>
        <end position="62"/>
    </location>
</feature>
<feature type="domain" description="HTH tetR-type" evidence="6">
    <location>
        <begin position="21"/>
        <end position="80"/>
    </location>
</feature>
<dbReference type="PANTHER" id="PTHR30055">
    <property type="entry name" value="HTH-TYPE TRANSCRIPTIONAL REGULATOR RUTR"/>
    <property type="match status" value="1"/>
</dbReference>
<dbReference type="GO" id="GO:0003700">
    <property type="term" value="F:DNA-binding transcription factor activity"/>
    <property type="evidence" value="ECO:0007669"/>
    <property type="project" value="TreeGrafter"/>
</dbReference>
<dbReference type="RefSeq" id="WP_165301737.1">
    <property type="nucleotide sequence ID" value="NZ_JAAKZZ010000391.1"/>
</dbReference>
<dbReference type="AlphaFoldDB" id="A0A6G4X3G1"/>